<evidence type="ECO:0000256" key="2">
    <source>
        <dbReference type="ARBA" id="ARBA00023157"/>
    </source>
</evidence>
<comment type="subcellular location">
    <subcellularLocation>
        <location evidence="3">Mitochondrion</location>
    </subcellularLocation>
</comment>
<evidence type="ECO:0000256" key="1">
    <source>
        <dbReference type="ARBA" id="ARBA00007347"/>
    </source>
</evidence>
<dbReference type="InterPro" id="IPR013892">
    <property type="entry name" value="Cyt_c_biogenesis_Cmc1-like"/>
</dbReference>
<comment type="caution">
    <text evidence="4">The sequence shown here is derived from an EMBL/GenBank/DDBJ whole genome shotgun (WGS) entry which is preliminary data.</text>
</comment>
<keyword evidence="3" id="KW-0496">Mitochondrion</keyword>
<dbReference type="AlphaFoldDB" id="A0A210QFS7"/>
<sequence>MPRLTEFVLAKHKRAFGYKPDPQRYKVWNAPFIVKNSLKMKTDRILSERPCTDELKTMLDCYKIHDFKYKGLCDVQIQSFNNCLAQHQVGEPQFTWIWMLQV</sequence>
<dbReference type="Pfam" id="PF08583">
    <property type="entry name" value="Cmc1"/>
    <property type="match status" value="1"/>
</dbReference>
<evidence type="ECO:0000313" key="5">
    <source>
        <dbReference type="Proteomes" id="UP000242188"/>
    </source>
</evidence>
<dbReference type="Proteomes" id="UP000242188">
    <property type="component" value="Unassembled WGS sequence"/>
</dbReference>
<organism evidence="4 5">
    <name type="scientific">Mizuhopecten yessoensis</name>
    <name type="common">Japanese scallop</name>
    <name type="synonym">Patinopecten yessoensis</name>
    <dbReference type="NCBI Taxonomy" id="6573"/>
    <lineage>
        <taxon>Eukaryota</taxon>
        <taxon>Metazoa</taxon>
        <taxon>Spiralia</taxon>
        <taxon>Lophotrochozoa</taxon>
        <taxon>Mollusca</taxon>
        <taxon>Bivalvia</taxon>
        <taxon>Autobranchia</taxon>
        <taxon>Pteriomorphia</taxon>
        <taxon>Pectinida</taxon>
        <taxon>Pectinoidea</taxon>
        <taxon>Pectinidae</taxon>
        <taxon>Mizuhopecten</taxon>
    </lineage>
</organism>
<evidence type="ECO:0000313" key="4">
    <source>
        <dbReference type="EMBL" id="OWF47606.1"/>
    </source>
</evidence>
<reference evidence="4 5" key="1">
    <citation type="journal article" date="2017" name="Nat. Ecol. Evol.">
        <title>Scallop genome provides insights into evolution of bilaterian karyotype and development.</title>
        <authorList>
            <person name="Wang S."/>
            <person name="Zhang J."/>
            <person name="Jiao W."/>
            <person name="Li J."/>
            <person name="Xun X."/>
            <person name="Sun Y."/>
            <person name="Guo X."/>
            <person name="Huan P."/>
            <person name="Dong B."/>
            <person name="Zhang L."/>
            <person name="Hu X."/>
            <person name="Sun X."/>
            <person name="Wang J."/>
            <person name="Zhao C."/>
            <person name="Wang Y."/>
            <person name="Wang D."/>
            <person name="Huang X."/>
            <person name="Wang R."/>
            <person name="Lv J."/>
            <person name="Li Y."/>
            <person name="Zhang Z."/>
            <person name="Liu B."/>
            <person name="Lu W."/>
            <person name="Hui Y."/>
            <person name="Liang J."/>
            <person name="Zhou Z."/>
            <person name="Hou R."/>
            <person name="Li X."/>
            <person name="Liu Y."/>
            <person name="Li H."/>
            <person name="Ning X."/>
            <person name="Lin Y."/>
            <person name="Zhao L."/>
            <person name="Xing Q."/>
            <person name="Dou J."/>
            <person name="Li Y."/>
            <person name="Mao J."/>
            <person name="Guo H."/>
            <person name="Dou H."/>
            <person name="Li T."/>
            <person name="Mu C."/>
            <person name="Jiang W."/>
            <person name="Fu Q."/>
            <person name="Fu X."/>
            <person name="Miao Y."/>
            <person name="Liu J."/>
            <person name="Yu Q."/>
            <person name="Li R."/>
            <person name="Liao H."/>
            <person name="Li X."/>
            <person name="Kong Y."/>
            <person name="Jiang Z."/>
            <person name="Chourrout D."/>
            <person name="Li R."/>
            <person name="Bao Z."/>
        </authorList>
    </citation>
    <scope>NUCLEOTIDE SEQUENCE [LARGE SCALE GENOMIC DNA]</scope>
    <source>
        <strain evidence="4 5">PY_sf001</strain>
    </source>
</reference>
<keyword evidence="2" id="KW-1015">Disulfide bond</keyword>
<dbReference type="EMBL" id="NEDP02003849">
    <property type="protein sequence ID" value="OWF47606.1"/>
    <property type="molecule type" value="Genomic_DNA"/>
</dbReference>
<proteinExistence type="inferred from homology"/>
<gene>
    <name evidence="4" type="ORF">KP79_PYT05684</name>
</gene>
<comment type="similarity">
    <text evidence="1 3">Belongs to the CMC family.</text>
</comment>
<evidence type="ECO:0000256" key="3">
    <source>
        <dbReference type="RuleBase" id="RU364104"/>
    </source>
</evidence>
<name>A0A210QFS7_MIZYE</name>
<keyword evidence="5" id="KW-1185">Reference proteome</keyword>
<dbReference type="GO" id="GO:0005739">
    <property type="term" value="C:mitochondrion"/>
    <property type="evidence" value="ECO:0007669"/>
    <property type="project" value="UniProtKB-SubCell"/>
</dbReference>
<protein>
    <recommendedName>
        <fullName evidence="3">COX assembly mitochondrial protein</fullName>
    </recommendedName>
</protein>
<accession>A0A210QFS7</accession>